<keyword evidence="2" id="KW-0812">Transmembrane</keyword>
<evidence type="ECO:0000256" key="1">
    <source>
        <dbReference type="ARBA" id="ARBA00006464"/>
    </source>
</evidence>
<dbReference type="RefSeq" id="WP_147921880.1">
    <property type="nucleotide sequence ID" value="NZ_VRTY01000038.1"/>
</dbReference>
<dbReference type="OrthoDB" id="9808602at2"/>
<name>A0A5C8K9V3_9BACT</name>
<comment type="caution">
    <text evidence="4">The sequence shown here is derived from an EMBL/GenBank/DDBJ whole genome shotgun (WGS) entry which is preliminary data.</text>
</comment>
<evidence type="ECO:0000313" key="5">
    <source>
        <dbReference type="Proteomes" id="UP000321926"/>
    </source>
</evidence>
<keyword evidence="5" id="KW-1185">Reference proteome</keyword>
<sequence>MYQKYLKRFLDVVLASLALLISLPVLVLVILCLAVSQRGQVFFRQQRPGWREKPFVLYKFKTMADKYDAQGQPLPDELRLTKAGTWVRKNSLDELPQLFNVLRGDMSLIGPRPLLMEYLPLYSPEQARRHHVKPGITGWAQVHGRNAISWEEKFRLDLWYVEHQGLKTDLLILRKTLKQVLKRADINAPGYATAPRFTGEAQIS</sequence>
<feature type="domain" description="Bacterial sugar transferase" evidence="3">
    <location>
        <begin position="7"/>
        <end position="182"/>
    </location>
</feature>
<organism evidence="4 5">
    <name type="scientific">Pontibacter qinzhouensis</name>
    <dbReference type="NCBI Taxonomy" id="2603253"/>
    <lineage>
        <taxon>Bacteria</taxon>
        <taxon>Pseudomonadati</taxon>
        <taxon>Bacteroidota</taxon>
        <taxon>Cytophagia</taxon>
        <taxon>Cytophagales</taxon>
        <taxon>Hymenobacteraceae</taxon>
        <taxon>Pontibacter</taxon>
    </lineage>
</organism>
<dbReference type="InterPro" id="IPR003362">
    <property type="entry name" value="Bact_transf"/>
</dbReference>
<gene>
    <name evidence="4" type="ORF">FVR03_11400</name>
</gene>
<dbReference type="Pfam" id="PF02397">
    <property type="entry name" value="Bac_transf"/>
    <property type="match status" value="1"/>
</dbReference>
<keyword evidence="2" id="KW-1133">Transmembrane helix</keyword>
<reference evidence="4 5" key="1">
    <citation type="submission" date="2019-08" db="EMBL/GenBank/DDBJ databases">
        <authorList>
            <person name="Shi S."/>
        </authorList>
    </citation>
    <scope>NUCLEOTIDE SEQUENCE [LARGE SCALE GENOMIC DNA]</scope>
    <source>
        <strain evidence="4 5">GY10130</strain>
    </source>
</reference>
<evidence type="ECO:0000256" key="2">
    <source>
        <dbReference type="SAM" id="Phobius"/>
    </source>
</evidence>
<dbReference type="AlphaFoldDB" id="A0A5C8K9V3"/>
<evidence type="ECO:0000313" key="4">
    <source>
        <dbReference type="EMBL" id="TXK45904.1"/>
    </source>
</evidence>
<keyword evidence="4" id="KW-0808">Transferase</keyword>
<dbReference type="PANTHER" id="PTHR30576">
    <property type="entry name" value="COLANIC BIOSYNTHESIS UDP-GLUCOSE LIPID CARRIER TRANSFERASE"/>
    <property type="match status" value="1"/>
</dbReference>
<dbReference type="Proteomes" id="UP000321926">
    <property type="component" value="Unassembled WGS sequence"/>
</dbReference>
<evidence type="ECO:0000259" key="3">
    <source>
        <dbReference type="Pfam" id="PF02397"/>
    </source>
</evidence>
<accession>A0A5C8K9V3</accession>
<comment type="similarity">
    <text evidence="1">Belongs to the bacterial sugar transferase family.</text>
</comment>
<dbReference type="PANTHER" id="PTHR30576:SF8">
    <property type="entry name" value="UNDECAPRENYL-PHOSPHATE GALACTOSE PHOSPHOTRANSFERASE"/>
    <property type="match status" value="1"/>
</dbReference>
<proteinExistence type="inferred from homology"/>
<dbReference type="GO" id="GO:0016780">
    <property type="term" value="F:phosphotransferase activity, for other substituted phosphate groups"/>
    <property type="evidence" value="ECO:0007669"/>
    <property type="project" value="TreeGrafter"/>
</dbReference>
<keyword evidence="2" id="KW-0472">Membrane</keyword>
<protein>
    <submittedName>
        <fullName evidence="4">Sugar transferase</fullName>
    </submittedName>
</protein>
<feature type="transmembrane region" description="Helical" evidence="2">
    <location>
        <begin position="12"/>
        <end position="35"/>
    </location>
</feature>
<dbReference type="EMBL" id="VRTY01000038">
    <property type="protein sequence ID" value="TXK45904.1"/>
    <property type="molecule type" value="Genomic_DNA"/>
</dbReference>